<reference evidence="3" key="2">
    <citation type="submission" date="2020-09" db="EMBL/GenBank/DDBJ databases">
        <authorList>
            <person name="Sun Q."/>
            <person name="Zhou Y."/>
        </authorList>
    </citation>
    <scope>NUCLEOTIDE SEQUENCE</scope>
    <source>
        <strain evidence="3">CGMCC 1.15725</strain>
    </source>
</reference>
<name>A0A8J2YTB5_9PROT</name>
<dbReference type="Pfam" id="PF00144">
    <property type="entry name" value="Beta-lactamase"/>
    <property type="match status" value="1"/>
</dbReference>
<gene>
    <name evidence="3" type="ORF">GCM10011611_17620</name>
</gene>
<dbReference type="SUPFAM" id="SSF56601">
    <property type="entry name" value="beta-lactamase/transpeptidase-like"/>
    <property type="match status" value="1"/>
</dbReference>
<evidence type="ECO:0000256" key="1">
    <source>
        <dbReference type="ARBA" id="ARBA00022801"/>
    </source>
</evidence>
<evidence type="ECO:0000259" key="2">
    <source>
        <dbReference type="Pfam" id="PF00144"/>
    </source>
</evidence>
<dbReference type="PANTHER" id="PTHR43283:SF11">
    <property type="entry name" value="BETA-LACTAMASE-RELATED DOMAIN-CONTAINING PROTEIN"/>
    <property type="match status" value="1"/>
</dbReference>
<comment type="caution">
    <text evidence="3">The sequence shown here is derived from an EMBL/GenBank/DDBJ whole genome shotgun (WGS) entry which is preliminary data.</text>
</comment>
<dbReference type="EMBL" id="BMJQ01000004">
    <property type="protein sequence ID" value="GGF12454.1"/>
    <property type="molecule type" value="Genomic_DNA"/>
</dbReference>
<keyword evidence="1 3" id="KW-0378">Hydrolase</keyword>
<keyword evidence="4" id="KW-1185">Reference proteome</keyword>
<dbReference type="GO" id="GO:0016787">
    <property type="term" value="F:hydrolase activity"/>
    <property type="evidence" value="ECO:0007669"/>
    <property type="project" value="UniProtKB-KW"/>
</dbReference>
<protein>
    <submittedName>
        <fullName evidence="3">Serine hydrolase</fullName>
    </submittedName>
</protein>
<dbReference type="InterPro" id="IPR012338">
    <property type="entry name" value="Beta-lactam/transpept-like"/>
</dbReference>
<dbReference type="Gene3D" id="3.40.710.10">
    <property type="entry name" value="DD-peptidase/beta-lactamase superfamily"/>
    <property type="match status" value="1"/>
</dbReference>
<dbReference type="PANTHER" id="PTHR43283">
    <property type="entry name" value="BETA-LACTAMASE-RELATED"/>
    <property type="match status" value="1"/>
</dbReference>
<sequence>MPPTDACYTPAAEPPWETVEAGAAGFDAGRLEEAIRFHCAHETSWPRSMYLPDGRYIGTADIGDREEHAEVIGPVRPRNAPNGLILSGGRIVAEWGDTRAPDMTFSIAKSYLGLLAGLAVADGLVADLDEPVAETVKTDWFRAPQNAPITWRHLLQQTSEWSGTLWGKPDAADHNRVVGGAEPAPGAKGEVRAMKAPGDHFEYNDVRVNLLAACLTHRFGRPLPDVLKDRVMEPIGATTDWEWHGYRNAFVERGGTRVGSVSGGGHWGGGMFIASRDHARMGLLVARDGCWGDCRVLPEGWVRAMLTPSPRNNQYGLMWWLNAGPEVRYPTATPASVFALGAGVNLIWIAPELDLVAVFRWIARDQVGAFIGKVRAAVIGP</sequence>
<evidence type="ECO:0000313" key="4">
    <source>
        <dbReference type="Proteomes" id="UP000646365"/>
    </source>
</evidence>
<dbReference type="InterPro" id="IPR050789">
    <property type="entry name" value="Diverse_Enzym_Activities"/>
</dbReference>
<accession>A0A8J2YTB5</accession>
<dbReference type="RefSeq" id="WP_189044732.1">
    <property type="nucleotide sequence ID" value="NZ_BMJQ01000004.1"/>
</dbReference>
<reference evidence="3" key="1">
    <citation type="journal article" date="2014" name="Int. J. Syst. Evol. Microbiol.">
        <title>Complete genome sequence of Corynebacterium casei LMG S-19264T (=DSM 44701T), isolated from a smear-ripened cheese.</title>
        <authorList>
            <consortium name="US DOE Joint Genome Institute (JGI-PGF)"/>
            <person name="Walter F."/>
            <person name="Albersmeier A."/>
            <person name="Kalinowski J."/>
            <person name="Ruckert C."/>
        </authorList>
    </citation>
    <scope>NUCLEOTIDE SEQUENCE</scope>
    <source>
        <strain evidence="3">CGMCC 1.15725</strain>
    </source>
</reference>
<dbReference type="Proteomes" id="UP000646365">
    <property type="component" value="Unassembled WGS sequence"/>
</dbReference>
<dbReference type="InterPro" id="IPR001466">
    <property type="entry name" value="Beta-lactam-related"/>
</dbReference>
<evidence type="ECO:0000313" key="3">
    <source>
        <dbReference type="EMBL" id="GGF12454.1"/>
    </source>
</evidence>
<feature type="domain" description="Beta-lactamase-related" evidence="2">
    <location>
        <begin position="104"/>
        <end position="359"/>
    </location>
</feature>
<dbReference type="AlphaFoldDB" id="A0A8J2YTB5"/>
<proteinExistence type="predicted"/>
<organism evidence="3 4">
    <name type="scientific">Aliidongia dinghuensis</name>
    <dbReference type="NCBI Taxonomy" id="1867774"/>
    <lineage>
        <taxon>Bacteria</taxon>
        <taxon>Pseudomonadati</taxon>
        <taxon>Pseudomonadota</taxon>
        <taxon>Alphaproteobacteria</taxon>
        <taxon>Rhodospirillales</taxon>
        <taxon>Dongiaceae</taxon>
        <taxon>Aliidongia</taxon>
    </lineage>
</organism>